<keyword evidence="2" id="KW-0808">Transferase</keyword>
<dbReference type="AlphaFoldDB" id="A0A1W2EIQ6"/>
<dbReference type="STRING" id="937218.SAMN06297251_12636"/>
<dbReference type="NCBIfam" id="TIGR00696">
    <property type="entry name" value="wecG_tagA_cpsF"/>
    <property type="match status" value="1"/>
</dbReference>
<dbReference type="PANTHER" id="PTHR34136:SF1">
    <property type="entry name" value="UDP-N-ACETYL-D-MANNOSAMINURONIC ACID TRANSFERASE"/>
    <property type="match status" value="1"/>
</dbReference>
<dbReference type="RefSeq" id="WP_084412306.1">
    <property type="nucleotide sequence ID" value="NZ_FWXR01000026.1"/>
</dbReference>
<keyword evidence="1" id="KW-0328">Glycosyltransferase</keyword>
<dbReference type="CDD" id="cd06533">
    <property type="entry name" value="Glyco_transf_WecG_TagA"/>
    <property type="match status" value="1"/>
</dbReference>
<evidence type="ECO:0000256" key="2">
    <source>
        <dbReference type="ARBA" id="ARBA00022679"/>
    </source>
</evidence>
<keyword evidence="4" id="KW-1185">Reference proteome</keyword>
<organism evidence="3 4">
    <name type="scientific">Fulvimarina manganoxydans</name>
    <dbReference type="NCBI Taxonomy" id="937218"/>
    <lineage>
        <taxon>Bacteria</taxon>
        <taxon>Pseudomonadati</taxon>
        <taxon>Pseudomonadota</taxon>
        <taxon>Alphaproteobacteria</taxon>
        <taxon>Hyphomicrobiales</taxon>
        <taxon>Aurantimonadaceae</taxon>
        <taxon>Fulvimarina</taxon>
    </lineage>
</organism>
<evidence type="ECO:0000313" key="4">
    <source>
        <dbReference type="Proteomes" id="UP000192656"/>
    </source>
</evidence>
<accession>A0A1W2EIQ6</accession>
<dbReference type="PANTHER" id="PTHR34136">
    <property type="match status" value="1"/>
</dbReference>
<dbReference type="Pfam" id="PF03808">
    <property type="entry name" value="Glyco_tran_WecG"/>
    <property type="match status" value="1"/>
</dbReference>
<reference evidence="3 4" key="1">
    <citation type="submission" date="2017-04" db="EMBL/GenBank/DDBJ databases">
        <authorList>
            <person name="Afonso C.L."/>
            <person name="Miller P.J."/>
            <person name="Scott M.A."/>
            <person name="Spackman E."/>
            <person name="Goraichik I."/>
            <person name="Dimitrov K.M."/>
            <person name="Suarez D.L."/>
            <person name="Swayne D.E."/>
        </authorList>
    </citation>
    <scope>NUCLEOTIDE SEQUENCE [LARGE SCALE GENOMIC DNA]</scope>
    <source>
        <strain evidence="3 4">CGMCC 1.10972</strain>
    </source>
</reference>
<evidence type="ECO:0000256" key="1">
    <source>
        <dbReference type="ARBA" id="ARBA00022676"/>
    </source>
</evidence>
<sequence>MSVDTPDTGARRRQAGQTASIALPQGRATLDDAVSPLTQKRRIAGVEVIDAKGGDVVQRLRSALAGTKLTRVAFLNAHCANIARRDQAYREAMSQCLVLPDGVGVDIGAKILYGAPFSENLNGTDFLPRFLMALRTGRRVALVGGRPGIADRAVLSLAAIAPQHHYEAVSDGFFSEAGLPDVLSRLEEGRFDIVLVAMGVPLQERFIVEALDHRHGQVAFAVGALFDFLAGEVVRAPRAVRRLRLEWVWRLGLEPGRLWRRYILGNPLFIAGMLKDRLMCIFQAGPAAPRNERG</sequence>
<name>A0A1W2EIQ6_9HYPH</name>
<dbReference type="OrthoDB" id="9771846at2"/>
<gene>
    <name evidence="3" type="ORF">SAMN06297251_12636</name>
</gene>
<protein>
    <submittedName>
        <fullName evidence="3">Polymer biosynthesis protein, WecB/TagA/CpsF family</fullName>
    </submittedName>
</protein>
<dbReference type="EMBL" id="FWXR01000026">
    <property type="protein sequence ID" value="SMD09617.1"/>
    <property type="molecule type" value="Genomic_DNA"/>
</dbReference>
<proteinExistence type="predicted"/>
<evidence type="ECO:0000313" key="3">
    <source>
        <dbReference type="EMBL" id="SMD09617.1"/>
    </source>
</evidence>
<dbReference type="GO" id="GO:0016758">
    <property type="term" value="F:hexosyltransferase activity"/>
    <property type="evidence" value="ECO:0007669"/>
    <property type="project" value="TreeGrafter"/>
</dbReference>
<dbReference type="Proteomes" id="UP000192656">
    <property type="component" value="Unassembled WGS sequence"/>
</dbReference>
<dbReference type="InterPro" id="IPR004629">
    <property type="entry name" value="WecG_TagA_CpsF"/>
</dbReference>